<protein>
    <submittedName>
        <fullName evidence="1">Uncharacterized protein</fullName>
    </submittedName>
</protein>
<dbReference type="InterPro" id="IPR009091">
    <property type="entry name" value="RCC1/BLIP-II"/>
</dbReference>
<accession>A0A0D3B906</accession>
<dbReference type="Gramene" id="Bo3g053230.1">
    <property type="protein sequence ID" value="Bo3g053230.1"/>
    <property type="gene ID" value="Bo3g053230"/>
</dbReference>
<dbReference type="AlphaFoldDB" id="A0A0D3B906"/>
<organism evidence="1 2">
    <name type="scientific">Brassica oleracea var. oleracea</name>
    <dbReference type="NCBI Taxonomy" id="109376"/>
    <lineage>
        <taxon>Eukaryota</taxon>
        <taxon>Viridiplantae</taxon>
        <taxon>Streptophyta</taxon>
        <taxon>Embryophyta</taxon>
        <taxon>Tracheophyta</taxon>
        <taxon>Spermatophyta</taxon>
        <taxon>Magnoliopsida</taxon>
        <taxon>eudicotyledons</taxon>
        <taxon>Gunneridae</taxon>
        <taxon>Pentapetalae</taxon>
        <taxon>rosids</taxon>
        <taxon>malvids</taxon>
        <taxon>Brassicales</taxon>
        <taxon>Brassicaceae</taxon>
        <taxon>Brassiceae</taxon>
        <taxon>Brassica</taxon>
    </lineage>
</organism>
<reference evidence="1" key="2">
    <citation type="submission" date="2015-03" db="UniProtKB">
        <authorList>
            <consortium name="EnsemblPlants"/>
        </authorList>
    </citation>
    <scope>IDENTIFICATION</scope>
</reference>
<dbReference type="eggNOG" id="KOG1426">
    <property type="taxonomic scope" value="Eukaryota"/>
</dbReference>
<proteinExistence type="predicted"/>
<dbReference type="Proteomes" id="UP000032141">
    <property type="component" value="Chromosome C3"/>
</dbReference>
<dbReference type="EnsemblPlants" id="Bo3g053230.1">
    <property type="protein sequence ID" value="Bo3g053230.1"/>
    <property type="gene ID" value="Bo3g053230"/>
</dbReference>
<dbReference type="STRING" id="109376.A0A0D3B906"/>
<reference evidence="1 2" key="1">
    <citation type="journal article" date="2014" name="Genome Biol.">
        <title>Transcriptome and methylome profiling reveals relics of genome dominance in the mesopolyploid Brassica oleracea.</title>
        <authorList>
            <person name="Parkin I.A."/>
            <person name="Koh C."/>
            <person name="Tang H."/>
            <person name="Robinson S.J."/>
            <person name="Kagale S."/>
            <person name="Clarke W.E."/>
            <person name="Town C.D."/>
            <person name="Nixon J."/>
            <person name="Krishnakumar V."/>
            <person name="Bidwell S.L."/>
            <person name="Denoeud F."/>
            <person name="Belcram H."/>
            <person name="Links M.G."/>
            <person name="Just J."/>
            <person name="Clarke C."/>
            <person name="Bender T."/>
            <person name="Huebert T."/>
            <person name="Mason A.S."/>
            <person name="Pires J.C."/>
            <person name="Barker G."/>
            <person name="Moore J."/>
            <person name="Walley P.G."/>
            <person name="Manoli S."/>
            <person name="Batley J."/>
            <person name="Edwards D."/>
            <person name="Nelson M.N."/>
            <person name="Wang X."/>
            <person name="Paterson A.H."/>
            <person name="King G."/>
            <person name="Bancroft I."/>
            <person name="Chalhoub B."/>
            <person name="Sharpe A.G."/>
        </authorList>
    </citation>
    <scope>NUCLEOTIDE SEQUENCE</scope>
    <source>
        <strain evidence="1 2">cv. TO1000</strain>
    </source>
</reference>
<evidence type="ECO:0000313" key="1">
    <source>
        <dbReference type="EnsemblPlants" id="Bo3g053230.1"/>
    </source>
</evidence>
<dbReference type="HOGENOM" id="CLU_1941042_0_0_1"/>
<dbReference type="SUPFAM" id="SSF50985">
    <property type="entry name" value="RCC1/BLIP-II"/>
    <property type="match status" value="1"/>
</dbReference>
<sequence>MVVETVFPGGSDPKATVSTRLFLPTKKVKERVKFVRSLQGIKIIQAAVGAGRTILISDSGNVYSCGKDSFGEAEYRGQGSNVPGVDLVLLSSSYVRITHSIFKEHQEWLGKGVCVCWSVYCSVTRYVCML</sequence>
<name>A0A0D3B906_BRAOL</name>
<keyword evidence="2" id="KW-1185">Reference proteome</keyword>
<dbReference type="Gene3D" id="2.130.10.30">
    <property type="entry name" value="Regulator of chromosome condensation 1/beta-lactamase-inhibitor protein II"/>
    <property type="match status" value="1"/>
</dbReference>
<evidence type="ECO:0000313" key="2">
    <source>
        <dbReference type="Proteomes" id="UP000032141"/>
    </source>
</evidence>
<dbReference type="Pfam" id="PF13540">
    <property type="entry name" value="RCC1_2"/>
    <property type="match status" value="1"/>
</dbReference>